<evidence type="ECO:0000259" key="4">
    <source>
        <dbReference type="Pfam" id="PF22763"/>
    </source>
</evidence>
<evidence type="ECO:0000259" key="3">
    <source>
        <dbReference type="Pfam" id="PF18662"/>
    </source>
</evidence>
<feature type="region of interest" description="Disordered" evidence="1">
    <location>
        <begin position="310"/>
        <end position="338"/>
    </location>
</feature>
<comment type="caution">
    <text evidence="5">The sequence shown here is derived from an EMBL/GenBank/DDBJ whole genome shotgun (WGS) entry which is preliminary data.</text>
</comment>
<dbReference type="Proteomes" id="UP001204320">
    <property type="component" value="Unassembled WGS sequence"/>
</dbReference>
<evidence type="ECO:0000256" key="1">
    <source>
        <dbReference type="SAM" id="MobiDB-lite"/>
    </source>
</evidence>
<proteinExistence type="predicted"/>
<keyword evidence="6" id="KW-1185">Reference proteome</keyword>
<evidence type="ECO:0000313" key="5">
    <source>
        <dbReference type="EMBL" id="MCR9037370.1"/>
    </source>
</evidence>
<dbReference type="InterPro" id="IPR040538">
    <property type="entry name" value="Cch_HTH"/>
</dbReference>
<dbReference type="Pfam" id="PF22763">
    <property type="entry name" value="NrS1-1_pol-like_HBD"/>
    <property type="match status" value="1"/>
</dbReference>
<dbReference type="RefSeq" id="WP_258499765.1">
    <property type="nucleotide sequence ID" value="NZ_JANSKA010000009.1"/>
</dbReference>
<name>A0ABT1ZAY3_9ACTN</name>
<protein>
    <submittedName>
        <fullName evidence="5">DUF927 domain-containing protein</fullName>
    </submittedName>
</protein>
<dbReference type="EMBL" id="JANSKA010000009">
    <property type="protein sequence ID" value="MCR9037370.1"/>
    <property type="molecule type" value="Genomic_DNA"/>
</dbReference>
<evidence type="ECO:0000313" key="6">
    <source>
        <dbReference type="Proteomes" id="UP001204320"/>
    </source>
</evidence>
<feature type="domain" description="DUF927" evidence="2">
    <location>
        <begin position="366"/>
        <end position="631"/>
    </location>
</feature>
<reference evidence="5 6" key="1">
    <citation type="submission" date="2022-08" db="EMBL/GenBank/DDBJ databases">
        <title>Tractidigestivibacter montrealensis type strain KD21.</title>
        <authorList>
            <person name="Diop K."/>
            <person name="Richard C."/>
            <person name="Routy B."/>
        </authorList>
    </citation>
    <scope>NUCLEOTIDE SEQUENCE [LARGE SCALE GENOMIC DNA]</scope>
    <source>
        <strain evidence="5 6">KD21</strain>
    </source>
</reference>
<accession>A0ABT1ZAY3</accession>
<organism evidence="5 6">
    <name type="scientific">Tractidigestivibacter montrealensis</name>
    <dbReference type="NCBI Taxonomy" id="2972466"/>
    <lineage>
        <taxon>Bacteria</taxon>
        <taxon>Bacillati</taxon>
        <taxon>Actinomycetota</taxon>
        <taxon>Coriobacteriia</taxon>
        <taxon>Coriobacteriales</taxon>
        <taxon>Atopobiaceae</taxon>
        <taxon>Tractidigestivibacter</taxon>
    </lineage>
</organism>
<feature type="region of interest" description="Disordered" evidence="1">
    <location>
        <begin position="185"/>
        <end position="216"/>
    </location>
</feature>
<dbReference type="Pfam" id="PF06048">
    <property type="entry name" value="DUF927"/>
    <property type="match status" value="1"/>
</dbReference>
<sequence>MPTSSRSLSRVPEELRAEPRWVCWKRARRDGGKVTKLPVDPRTGRMAKSTDPATWADFRTALDAVSRWHADGVGFVFGPDRAYTGLDLDHVISGGRLADAYRWVVSQAHTYVEVSPSGEGLHLIFRGSKPEGATRCRRGPVEMYDHERFFTVTGDVYEGHDAIGANPVVVERAYRSWIDPDYGRSPQPSLADADSTSKGTGKVGSRVSSGDLSDDELVSRMRSSRNGAAIGALLDGDLSAYGGDHSAADMALCSSLAFWCAGDASRMDRIFRASGLMRDKWDSRRGGTTYGAQTIGRALEGCTEFYMPRGGRSERKASRASATPGAIGAPACGEEPGFDPDHAPSVAGWLVSRDGRLWAADQDGELRRSVTATPPWVACDLVDVDTRAVSALVRVRVPGQGMRERALPREALLNQSKVIGALAPMGANVSSANCRDVIRYLSACEDAFCGVRPSFESTTHLGWADGPLGAFMPYDAGEGGIRFDPSPDEALKARPFMEPAGTLEGWVTGVAPARDSSPAFRCVLDASFASPLLSVVGAQAFIVYLWGRSRSGKTPTLKAAGSVWGDPTEGADGYFRTFSDTPKSIVRAAALLHDIPLIVDELQSKGSAGGQQGKRQYVEDLLYSLSIGHERGALNSDRSMMRSGSWRCLTIATGEIPIVGGSTQQGAANRTLELNAEPFSDVRAAQAMHHLVSGQHGTAGRTYVRLLRQITEEWLRGEYDRLRDALAQAAPGHPQSDNVALLALADELSSYYVFGVADWDTCSEAAMAMASWALGNAAGASEIDTDLKAIQFVAEWLEGHRLHFESTAEMDRIDRWGEIEQRPGDSDFTWCVFSSVLDRALAQENYDRQKTLRRMADEGLLVTTSGGRRFTRQRRIKGGNRIWCVCIDNDAMAALLDRAMAAPVSSPSRGVAPSGDAGGDGR</sequence>
<dbReference type="InterPro" id="IPR009270">
    <property type="entry name" value="DUF927"/>
</dbReference>
<dbReference type="InterPro" id="IPR054468">
    <property type="entry name" value="NrSPol-like_HBD"/>
</dbReference>
<evidence type="ECO:0000259" key="2">
    <source>
        <dbReference type="Pfam" id="PF06048"/>
    </source>
</evidence>
<feature type="domain" description="NrS-1 polymerase-like HBD" evidence="4">
    <location>
        <begin position="245"/>
        <end position="308"/>
    </location>
</feature>
<gene>
    <name evidence="5" type="ORF">NVS32_10480</name>
</gene>
<feature type="domain" description="Cch helix turn helix" evidence="3">
    <location>
        <begin position="784"/>
        <end position="887"/>
    </location>
</feature>
<dbReference type="Pfam" id="PF18662">
    <property type="entry name" value="HTH_56"/>
    <property type="match status" value="1"/>
</dbReference>